<keyword evidence="3" id="KW-0238">DNA-binding</keyword>
<reference evidence="8" key="1">
    <citation type="journal article" date="2020" name="Stud. Mycol.">
        <title>101 Dothideomycetes genomes: a test case for predicting lifestyles and emergence of pathogens.</title>
        <authorList>
            <person name="Haridas S."/>
            <person name="Albert R."/>
            <person name="Binder M."/>
            <person name="Bloem J."/>
            <person name="Labutti K."/>
            <person name="Salamov A."/>
            <person name="Andreopoulos B."/>
            <person name="Baker S."/>
            <person name="Barry K."/>
            <person name="Bills G."/>
            <person name="Bluhm B."/>
            <person name="Cannon C."/>
            <person name="Castanera R."/>
            <person name="Culley D."/>
            <person name="Daum C."/>
            <person name="Ezra D."/>
            <person name="Gonzalez J."/>
            <person name="Henrissat B."/>
            <person name="Kuo A."/>
            <person name="Liang C."/>
            <person name="Lipzen A."/>
            <person name="Lutzoni F."/>
            <person name="Magnuson J."/>
            <person name="Mondo S."/>
            <person name="Nolan M."/>
            <person name="Ohm R."/>
            <person name="Pangilinan J."/>
            <person name="Park H.-J."/>
            <person name="Ramirez L."/>
            <person name="Alfaro M."/>
            <person name="Sun H."/>
            <person name="Tritt A."/>
            <person name="Yoshinaga Y."/>
            <person name="Zwiers L.-H."/>
            <person name="Turgeon B."/>
            <person name="Goodwin S."/>
            <person name="Spatafora J."/>
            <person name="Crous P."/>
            <person name="Grigoriev I."/>
        </authorList>
    </citation>
    <scope>NUCLEOTIDE SEQUENCE</scope>
    <source>
        <strain evidence="8">CBS 279.74</strain>
    </source>
</reference>
<evidence type="ECO:0000256" key="1">
    <source>
        <dbReference type="ARBA" id="ARBA00004123"/>
    </source>
</evidence>
<comment type="subcellular location">
    <subcellularLocation>
        <location evidence="1">Nucleus</location>
    </subcellularLocation>
</comment>
<dbReference type="Proteomes" id="UP000799428">
    <property type="component" value="Unassembled WGS sequence"/>
</dbReference>
<dbReference type="PANTHER" id="PTHR31845:SF32">
    <property type="entry name" value="MISCELLANEOUS ZN(II)2CYS6 TRANSCRIPTION FACTOR (EUROFUNG)-RELATED"/>
    <property type="match status" value="1"/>
</dbReference>
<keyword evidence="5" id="KW-0539">Nucleus</keyword>
<dbReference type="InterPro" id="IPR051089">
    <property type="entry name" value="prtT"/>
</dbReference>
<keyword evidence="2" id="KW-0805">Transcription regulation</keyword>
<dbReference type="InterPro" id="IPR001138">
    <property type="entry name" value="Zn2Cys6_DnaBD"/>
</dbReference>
<evidence type="ECO:0000256" key="6">
    <source>
        <dbReference type="SAM" id="MobiDB-lite"/>
    </source>
</evidence>
<accession>A0A6G1JRS7</accession>
<name>A0A6G1JRS7_9PLEO</name>
<dbReference type="GO" id="GO:0000976">
    <property type="term" value="F:transcription cis-regulatory region binding"/>
    <property type="evidence" value="ECO:0007669"/>
    <property type="project" value="TreeGrafter"/>
</dbReference>
<dbReference type="AlphaFoldDB" id="A0A6G1JRS7"/>
<dbReference type="InterPro" id="IPR036864">
    <property type="entry name" value="Zn2-C6_fun-type_DNA-bd_sf"/>
</dbReference>
<dbReference type="PROSITE" id="PS00463">
    <property type="entry name" value="ZN2_CY6_FUNGAL_1"/>
    <property type="match status" value="1"/>
</dbReference>
<protein>
    <recommendedName>
        <fullName evidence="7">Zn(2)-C6 fungal-type domain-containing protein</fullName>
    </recommendedName>
</protein>
<evidence type="ECO:0000256" key="5">
    <source>
        <dbReference type="ARBA" id="ARBA00023242"/>
    </source>
</evidence>
<evidence type="ECO:0000313" key="9">
    <source>
        <dbReference type="Proteomes" id="UP000799428"/>
    </source>
</evidence>
<evidence type="ECO:0000259" key="7">
    <source>
        <dbReference type="PROSITE" id="PS00463"/>
    </source>
</evidence>
<dbReference type="GO" id="GO:0005634">
    <property type="term" value="C:nucleus"/>
    <property type="evidence" value="ECO:0007669"/>
    <property type="project" value="UniProtKB-SubCell"/>
</dbReference>
<feature type="region of interest" description="Disordered" evidence="6">
    <location>
        <begin position="81"/>
        <end position="111"/>
    </location>
</feature>
<dbReference type="GO" id="GO:0000981">
    <property type="term" value="F:DNA-binding transcription factor activity, RNA polymerase II-specific"/>
    <property type="evidence" value="ECO:0007669"/>
    <property type="project" value="InterPro"/>
</dbReference>
<evidence type="ECO:0000313" key="8">
    <source>
        <dbReference type="EMBL" id="KAF2703314.1"/>
    </source>
</evidence>
<dbReference type="GO" id="GO:0008270">
    <property type="term" value="F:zinc ion binding"/>
    <property type="evidence" value="ECO:0007669"/>
    <property type="project" value="InterPro"/>
</dbReference>
<dbReference type="PANTHER" id="PTHR31845">
    <property type="entry name" value="FINGER DOMAIN PROTEIN, PUTATIVE-RELATED"/>
    <property type="match status" value="1"/>
</dbReference>
<keyword evidence="4" id="KW-0804">Transcription</keyword>
<sequence>MEPTTGIPAPYGRACTGCSRAKCRCVMRVGGGCERCHRLGKECAPVELVRKRRSRKTTPAARRSQLEDKLSDLVSLLQAQHAPPPTNSVNHTGLHTTPLVSSHSANTPARDGSIYQVPYQMPTPITMASKSTAHVSPASNNEGMYTNTDSHIDAEQYLHTFRTYHLKSFPFLHLPNDMTVSEMQRERPFLWMNIQAVCTQSPAAQANLGIQIRRMLATKIIMEGERSLDLLLGLLVFTAWSFYFFRGKPMLGVNTGLIRSMVTDLRIDRPAGEKASLDDQASTFMCQKPWTLVEPNSNLNPRTNEERRALLACFVLTATLSLTTGHQPMPWGLQMDDAIVQLTKDCQCSGDEVLVAIARISKVCEDAANLMRHGSEDPESIGSALLAIKLLRGSLEQVRTLLSPEILQDKTVLSYLYCCEVMIHELALFQIPAISYCQPFDFQRFNYLHICAQAIKSSLDNFLSRDTIEFRSMNLSITLQFSHCIQVLHRLSCLQHPGWDRHLIRASADVLDYLEKSAAKMEAADESLKSDNAGEEVSIFGKGASLLRAAVPIWAAALEKADTPAVQYDGNEETEPMRHSMDDTLMEFSDEMWFTDVFASWNV</sequence>
<evidence type="ECO:0000256" key="2">
    <source>
        <dbReference type="ARBA" id="ARBA00023015"/>
    </source>
</evidence>
<dbReference type="EMBL" id="MU005788">
    <property type="protein sequence ID" value="KAF2703314.1"/>
    <property type="molecule type" value="Genomic_DNA"/>
</dbReference>
<evidence type="ECO:0000256" key="3">
    <source>
        <dbReference type="ARBA" id="ARBA00023125"/>
    </source>
</evidence>
<keyword evidence="9" id="KW-1185">Reference proteome</keyword>
<feature type="domain" description="Zn(2)-C6 fungal-type" evidence="7">
    <location>
        <begin position="14"/>
        <end position="43"/>
    </location>
</feature>
<dbReference type="SUPFAM" id="SSF57701">
    <property type="entry name" value="Zn2/Cys6 DNA-binding domain"/>
    <property type="match status" value="1"/>
</dbReference>
<organism evidence="8 9">
    <name type="scientific">Pleomassaria siparia CBS 279.74</name>
    <dbReference type="NCBI Taxonomy" id="1314801"/>
    <lineage>
        <taxon>Eukaryota</taxon>
        <taxon>Fungi</taxon>
        <taxon>Dikarya</taxon>
        <taxon>Ascomycota</taxon>
        <taxon>Pezizomycotina</taxon>
        <taxon>Dothideomycetes</taxon>
        <taxon>Pleosporomycetidae</taxon>
        <taxon>Pleosporales</taxon>
        <taxon>Pleomassariaceae</taxon>
        <taxon>Pleomassaria</taxon>
    </lineage>
</organism>
<proteinExistence type="predicted"/>
<evidence type="ECO:0000256" key="4">
    <source>
        <dbReference type="ARBA" id="ARBA00023163"/>
    </source>
</evidence>
<feature type="compositionally biased region" description="Polar residues" evidence="6">
    <location>
        <begin position="87"/>
        <end position="107"/>
    </location>
</feature>
<gene>
    <name evidence="8" type="ORF">K504DRAFT_392946</name>
</gene>
<dbReference type="OrthoDB" id="1600564at2759"/>
<dbReference type="Gene3D" id="4.10.240.10">
    <property type="entry name" value="Zn(2)-C6 fungal-type DNA-binding domain"/>
    <property type="match status" value="1"/>
</dbReference>